<dbReference type="Proteomes" id="UP001153636">
    <property type="component" value="Chromosome 4"/>
</dbReference>
<keyword evidence="4" id="KW-0040">ANK repeat</keyword>
<evidence type="ECO:0000256" key="4">
    <source>
        <dbReference type="ARBA" id="ARBA00023043"/>
    </source>
</evidence>
<proteinExistence type="predicted"/>
<dbReference type="InterPro" id="IPR036770">
    <property type="entry name" value="Ankyrin_rpt-contain_sf"/>
</dbReference>
<protein>
    <submittedName>
        <fullName evidence="9">Uncharacterized protein</fullName>
    </submittedName>
</protein>
<evidence type="ECO:0000256" key="5">
    <source>
        <dbReference type="ARBA" id="ARBA00023065"/>
    </source>
</evidence>
<reference evidence="9" key="1">
    <citation type="submission" date="2022-01" db="EMBL/GenBank/DDBJ databases">
        <authorList>
            <person name="King R."/>
        </authorList>
    </citation>
    <scope>NUCLEOTIDE SEQUENCE</scope>
</reference>
<evidence type="ECO:0000313" key="10">
    <source>
        <dbReference type="Proteomes" id="UP001153636"/>
    </source>
</evidence>
<sequence>MSEVYMEMGLRSENEPLTNSHTIENFSLDHNTKEIILKNLLDAVLNNKVEEIKNCLQLYPQTDDDLRYYRFNHELKDNSILVIACIDENVAASTLGTLFTEIKSKYGNIKYSDEKWYGWEPIHYIARTANADKLEALLNVLNGDVNTLTYFLENALHVLLQYEEYAVPFGVVLNNSRESKCATIIGTEKDTIEKCARMLIQAGIDVNQTNFWNETPICLAVRYRYLKLINLLLTVDSIDLDSFIESGKTIQEYLKWNLYITLPKSYIQEDPLRIRFNFLKSGDEESFLNYDTSTLSDNINSFDGDTCTMLQFCLRKGFLEYLQNDHYKIKRLNTYDIKDNPMLTVFKTKGLARCVIHLLDNGADTFIKPPKFKETLLEFSSLRGYYPFVAILLQHKNSNIEPQEIFDVLSKLFSTQFKLQHHEFYRNCVLYLLLNKLVFLFRQDTKMLTPKRCNILNKVLYKLNLENDDKKLNDSENIQQILHLGASLTYMPESKKEGNRKMEEDKNEMVVKRMDYSLLKTHFDDCIHGTTFNYNSIIQDNDKVYNENKTLHFLVTDTIKQQLLTHPLLIQLIRVKWSKIYLVFYVDLLFYTFLLMGIYWYTVCQYFGHYTKGLYICYWFLLIFHVIKESIQFAFLYRWKYFLDPPNILEIATIACCLTTIFSTKYL</sequence>
<keyword evidence="2" id="KW-0716">Sensory transduction</keyword>
<dbReference type="PANTHER" id="PTHR47143:SF1">
    <property type="entry name" value="ION_TRANS DOMAIN-CONTAINING PROTEIN"/>
    <property type="match status" value="1"/>
</dbReference>
<keyword evidence="8" id="KW-0472">Membrane</keyword>
<keyword evidence="5" id="KW-0406">Ion transport</keyword>
<keyword evidence="8" id="KW-1133">Transmembrane helix</keyword>
<dbReference type="GO" id="GO:0034220">
    <property type="term" value="P:monoatomic ion transmembrane transport"/>
    <property type="evidence" value="ECO:0007669"/>
    <property type="project" value="UniProtKB-KW"/>
</dbReference>
<evidence type="ECO:0000256" key="8">
    <source>
        <dbReference type="SAM" id="Phobius"/>
    </source>
</evidence>
<dbReference type="Gene3D" id="1.25.40.20">
    <property type="entry name" value="Ankyrin repeat-containing domain"/>
    <property type="match status" value="2"/>
</dbReference>
<keyword evidence="8" id="KW-0812">Transmembrane</keyword>
<gene>
    <name evidence="9" type="ORF">PSYICH_LOCUS10696</name>
</gene>
<dbReference type="AlphaFoldDB" id="A0A9P0GBW7"/>
<evidence type="ECO:0000256" key="3">
    <source>
        <dbReference type="ARBA" id="ARBA00022737"/>
    </source>
</evidence>
<feature type="transmembrane region" description="Helical" evidence="8">
    <location>
        <begin position="580"/>
        <end position="601"/>
    </location>
</feature>
<dbReference type="SMART" id="SM00248">
    <property type="entry name" value="ANK"/>
    <property type="match status" value="4"/>
</dbReference>
<evidence type="ECO:0000256" key="2">
    <source>
        <dbReference type="ARBA" id="ARBA00022606"/>
    </source>
</evidence>
<dbReference type="OrthoDB" id="6776478at2759"/>
<evidence type="ECO:0000256" key="6">
    <source>
        <dbReference type="ARBA" id="ARBA00023180"/>
    </source>
</evidence>
<dbReference type="GO" id="GO:1902495">
    <property type="term" value="C:transmembrane transporter complex"/>
    <property type="evidence" value="ECO:0007669"/>
    <property type="project" value="TreeGrafter"/>
</dbReference>
<evidence type="ECO:0000256" key="7">
    <source>
        <dbReference type="ARBA" id="ARBA00023303"/>
    </source>
</evidence>
<dbReference type="SUPFAM" id="SSF48403">
    <property type="entry name" value="Ankyrin repeat"/>
    <property type="match status" value="1"/>
</dbReference>
<dbReference type="InterPro" id="IPR002110">
    <property type="entry name" value="Ankyrin_rpt"/>
</dbReference>
<dbReference type="EMBL" id="OV651816">
    <property type="protein sequence ID" value="CAH1109924.1"/>
    <property type="molecule type" value="Genomic_DNA"/>
</dbReference>
<keyword evidence="1" id="KW-0813">Transport</keyword>
<keyword evidence="3" id="KW-0677">Repeat</keyword>
<dbReference type="InterPro" id="IPR052076">
    <property type="entry name" value="TRP_cation_channel"/>
</dbReference>
<dbReference type="GO" id="GO:0022857">
    <property type="term" value="F:transmembrane transporter activity"/>
    <property type="evidence" value="ECO:0007669"/>
    <property type="project" value="TreeGrafter"/>
</dbReference>
<keyword evidence="10" id="KW-1185">Reference proteome</keyword>
<accession>A0A9P0GBW7</accession>
<evidence type="ECO:0000313" key="9">
    <source>
        <dbReference type="EMBL" id="CAH1109924.1"/>
    </source>
</evidence>
<evidence type="ECO:0000256" key="1">
    <source>
        <dbReference type="ARBA" id="ARBA00022448"/>
    </source>
</evidence>
<name>A0A9P0GBW7_9CUCU</name>
<organism evidence="9 10">
    <name type="scientific">Psylliodes chrysocephalus</name>
    <dbReference type="NCBI Taxonomy" id="3402493"/>
    <lineage>
        <taxon>Eukaryota</taxon>
        <taxon>Metazoa</taxon>
        <taxon>Ecdysozoa</taxon>
        <taxon>Arthropoda</taxon>
        <taxon>Hexapoda</taxon>
        <taxon>Insecta</taxon>
        <taxon>Pterygota</taxon>
        <taxon>Neoptera</taxon>
        <taxon>Endopterygota</taxon>
        <taxon>Coleoptera</taxon>
        <taxon>Polyphaga</taxon>
        <taxon>Cucujiformia</taxon>
        <taxon>Chrysomeloidea</taxon>
        <taxon>Chrysomelidae</taxon>
        <taxon>Galerucinae</taxon>
        <taxon>Alticini</taxon>
        <taxon>Psylliodes</taxon>
    </lineage>
</organism>
<keyword evidence="7" id="KW-0407">Ion channel</keyword>
<dbReference type="PANTHER" id="PTHR47143">
    <property type="entry name" value="TRANSIENT RECEPTOR POTENTIAL CATION CHANNEL PROTEIN PAINLESS"/>
    <property type="match status" value="1"/>
</dbReference>
<keyword evidence="6" id="KW-0325">Glycoprotein</keyword>
<feature type="transmembrane region" description="Helical" evidence="8">
    <location>
        <begin position="607"/>
        <end position="627"/>
    </location>
</feature>